<evidence type="ECO:0000256" key="2">
    <source>
        <dbReference type="ARBA" id="ARBA00023125"/>
    </source>
</evidence>
<sequence>AGVSTATVSRILNEDESLSVTDATRQTVLRIAKQLHYNKKKASASAGTIGIFQWISLLDETEDPYYQDIRNGIEQYCAEKKIEVIRAFESDPNYMDTLKNVSALLCIGKYSEEQRQKFEELSSQVLFLDMRTPQINCNAITLDFGQAVYDAMDYLTGLGHERIAYLGGQEHLPDASIYFEERRDAFVRYCTQHNLIWEPYLKEQEFSVESGYHMALELIRDHREGRLPLPTAVFAASDPVAIGAMRAFYKYEYRVPDDVSIIGFDDISAAAFLNPPLTTIHAPAFQMGRYAARYVTQMAGNPDDTEMPPVRITLPCTLRIRESCCAPRTV</sequence>
<dbReference type="PANTHER" id="PTHR30146">
    <property type="entry name" value="LACI-RELATED TRANSCRIPTIONAL REPRESSOR"/>
    <property type="match status" value="1"/>
</dbReference>
<dbReference type="SUPFAM" id="SSF53822">
    <property type="entry name" value="Periplasmic binding protein-like I"/>
    <property type="match status" value="1"/>
</dbReference>
<dbReference type="Pfam" id="PF00356">
    <property type="entry name" value="LacI"/>
    <property type="match status" value="1"/>
</dbReference>
<dbReference type="InterPro" id="IPR046335">
    <property type="entry name" value="LacI/GalR-like_sensor"/>
</dbReference>
<dbReference type="EMBL" id="DXEQ01000246">
    <property type="protein sequence ID" value="HIX73003.1"/>
    <property type="molecule type" value="Genomic_DNA"/>
</dbReference>
<gene>
    <name evidence="5" type="ORF">H9849_08275</name>
</gene>
<dbReference type="CDD" id="cd01392">
    <property type="entry name" value="HTH_LacI"/>
    <property type="match status" value="1"/>
</dbReference>
<accession>A0A9D2BEE5</accession>
<dbReference type="GO" id="GO:0000976">
    <property type="term" value="F:transcription cis-regulatory region binding"/>
    <property type="evidence" value="ECO:0007669"/>
    <property type="project" value="TreeGrafter"/>
</dbReference>
<dbReference type="Gene3D" id="1.10.260.40">
    <property type="entry name" value="lambda repressor-like DNA-binding domains"/>
    <property type="match status" value="1"/>
</dbReference>
<dbReference type="GO" id="GO:0003700">
    <property type="term" value="F:DNA-binding transcription factor activity"/>
    <property type="evidence" value="ECO:0007669"/>
    <property type="project" value="TreeGrafter"/>
</dbReference>
<protein>
    <submittedName>
        <fullName evidence="5">LacI family DNA-binding transcriptional regulator</fullName>
    </submittedName>
</protein>
<feature type="domain" description="HTH lacI-type" evidence="4">
    <location>
        <begin position="1"/>
        <end position="48"/>
    </location>
</feature>
<dbReference type="Proteomes" id="UP000886805">
    <property type="component" value="Unassembled WGS sequence"/>
</dbReference>
<dbReference type="InterPro" id="IPR010982">
    <property type="entry name" value="Lambda_DNA-bd_dom_sf"/>
</dbReference>
<dbReference type="PANTHER" id="PTHR30146:SF149">
    <property type="entry name" value="HTH-TYPE TRANSCRIPTIONAL REGULATOR EBGR"/>
    <property type="match status" value="1"/>
</dbReference>
<comment type="caution">
    <text evidence="5">The sequence shown here is derived from an EMBL/GenBank/DDBJ whole genome shotgun (WGS) entry which is preliminary data.</text>
</comment>
<organism evidence="5 6">
    <name type="scientific">Candidatus Anaerobutyricum stercoripullorum</name>
    <dbReference type="NCBI Taxonomy" id="2838456"/>
    <lineage>
        <taxon>Bacteria</taxon>
        <taxon>Bacillati</taxon>
        <taxon>Bacillota</taxon>
        <taxon>Clostridia</taxon>
        <taxon>Lachnospirales</taxon>
        <taxon>Lachnospiraceae</taxon>
        <taxon>Anaerobutyricum</taxon>
    </lineage>
</organism>
<name>A0A9D2BEE5_9FIRM</name>
<dbReference type="InterPro" id="IPR028082">
    <property type="entry name" value="Peripla_BP_I"/>
</dbReference>
<evidence type="ECO:0000313" key="6">
    <source>
        <dbReference type="Proteomes" id="UP000886805"/>
    </source>
</evidence>
<reference evidence="5" key="1">
    <citation type="journal article" date="2021" name="PeerJ">
        <title>Extensive microbial diversity within the chicken gut microbiome revealed by metagenomics and culture.</title>
        <authorList>
            <person name="Gilroy R."/>
            <person name="Ravi A."/>
            <person name="Getino M."/>
            <person name="Pursley I."/>
            <person name="Horton D.L."/>
            <person name="Alikhan N.F."/>
            <person name="Baker D."/>
            <person name="Gharbi K."/>
            <person name="Hall N."/>
            <person name="Watson M."/>
            <person name="Adriaenssens E.M."/>
            <person name="Foster-Nyarko E."/>
            <person name="Jarju S."/>
            <person name="Secka A."/>
            <person name="Antonio M."/>
            <person name="Oren A."/>
            <person name="Chaudhuri R.R."/>
            <person name="La Ragione R."/>
            <person name="Hildebrand F."/>
            <person name="Pallen M.J."/>
        </authorList>
    </citation>
    <scope>NUCLEOTIDE SEQUENCE</scope>
    <source>
        <strain evidence="5">ChiSxjej3B15-1167</strain>
    </source>
</reference>
<dbReference type="CDD" id="cd01544">
    <property type="entry name" value="PBP1_GalR"/>
    <property type="match status" value="1"/>
</dbReference>
<dbReference type="InterPro" id="IPR000843">
    <property type="entry name" value="HTH_LacI"/>
</dbReference>
<keyword evidence="1" id="KW-0805">Transcription regulation</keyword>
<dbReference type="AlphaFoldDB" id="A0A9D2BEE5"/>
<keyword evidence="2 5" id="KW-0238">DNA-binding</keyword>
<reference evidence="5" key="2">
    <citation type="submission" date="2021-04" db="EMBL/GenBank/DDBJ databases">
        <authorList>
            <person name="Gilroy R."/>
        </authorList>
    </citation>
    <scope>NUCLEOTIDE SEQUENCE</scope>
    <source>
        <strain evidence="5">ChiSxjej3B15-1167</strain>
    </source>
</reference>
<feature type="non-terminal residue" evidence="5">
    <location>
        <position position="1"/>
    </location>
</feature>
<proteinExistence type="predicted"/>
<evidence type="ECO:0000313" key="5">
    <source>
        <dbReference type="EMBL" id="HIX73003.1"/>
    </source>
</evidence>
<evidence type="ECO:0000256" key="1">
    <source>
        <dbReference type="ARBA" id="ARBA00023015"/>
    </source>
</evidence>
<dbReference type="SMART" id="SM00354">
    <property type="entry name" value="HTH_LACI"/>
    <property type="match status" value="1"/>
</dbReference>
<evidence type="ECO:0000259" key="4">
    <source>
        <dbReference type="PROSITE" id="PS50932"/>
    </source>
</evidence>
<dbReference type="Pfam" id="PF13377">
    <property type="entry name" value="Peripla_BP_3"/>
    <property type="match status" value="1"/>
</dbReference>
<dbReference type="PROSITE" id="PS50932">
    <property type="entry name" value="HTH_LACI_2"/>
    <property type="match status" value="1"/>
</dbReference>
<dbReference type="Gene3D" id="3.40.50.2300">
    <property type="match status" value="2"/>
</dbReference>
<evidence type="ECO:0000256" key="3">
    <source>
        <dbReference type="ARBA" id="ARBA00023163"/>
    </source>
</evidence>
<dbReference type="SUPFAM" id="SSF47413">
    <property type="entry name" value="lambda repressor-like DNA-binding domains"/>
    <property type="match status" value="1"/>
</dbReference>
<keyword evidence="3" id="KW-0804">Transcription</keyword>